<evidence type="ECO:0000313" key="2">
    <source>
        <dbReference type="Proteomes" id="UP000076587"/>
    </source>
</evidence>
<sequence>MSANATGADGQIETYSWQPDLGLELILSGENSASLTV</sequence>
<dbReference type="AlphaFoldDB" id="A0A167B3F2"/>
<organism evidence="1 2">
    <name type="scientific">Pseudoalteromonas luteoviolacea NCIMB 1942</name>
    <dbReference type="NCBI Taxonomy" id="1365253"/>
    <lineage>
        <taxon>Bacteria</taxon>
        <taxon>Pseudomonadati</taxon>
        <taxon>Pseudomonadota</taxon>
        <taxon>Gammaproteobacteria</taxon>
        <taxon>Alteromonadales</taxon>
        <taxon>Pseudoalteromonadaceae</taxon>
        <taxon>Pseudoalteromonas</taxon>
    </lineage>
</organism>
<gene>
    <name evidence="1" type="ORF">N482_02415</name>
</gene>
<evidence type="ECO:0000313" key="1">
    <source>
        <dbReference type="EMBL" id="KZN46114.1"/>
    </source>
</evidence>
<dbReference type="PATRIC" id="fig|1365253.3.peg.3142"/>
<comment type="caution">
    <text evidence="1">The sequence shown here is derived from an EMBL/GenBank/DDBJ whole genome shotgun (WGS) entry which is preliminary data.</text>
</comment>
<dbReference type="Proteomes" id="UP000076587">
    <property type="component" value="Unassembled WGS sequence"/>
</dbReference>
<accession>A0A167B3F2</accession>
<dbReference type="EMBL" id="AUXT01000172">
    <property type="protein sequence ID" value="KZN46114.1"/>
    <property type="molecule type" value="Genomic_DNA"/>
</dbReference>
<name>A0A167B3F2_9GAMM</name>
<reference evidence="1 2" key="1">
    <citation type="submission" date="2013-07" db="EMBL/GenBank/DDBJ databases">
        <title>Comparative Genomic and Metabolomic Analysis of Twelve Strains of Pseudoalteromonas luteoviolacea.</title>
        <authorList>
            <person name="Vynne N.G."/>
            <person name="Mansson M."/>
            <person name="Gram L."/>
        </authorList>
    </citation>
    <scope>NUCLEOTIDE SEQUENCE [LARGE SCALE GENOMIC DNA]</scope>
    <source>
        <strain evidence="1 2">NCIMB 1942</strain>
    </source>
</reference>
<proteinExistence type="predicted"/>
<protein>
    <submittedName>
        <fullName evidence="1">Uncharacterized protein</fullName>
    </submittedName>
</protein>